<evidence type="ECO:0000313" key="2">
    <source>
        <dbReference type="Proteomes" id="UP001575105"/>
    </source>
</evidence>
<dbReference type="EMBL" id="JBGUBD010000020">
    <property type="protein sequence ID" value="MFA9480369.1"/>
    <property type="molecule type" value="Genomic_DNA"/>
</dbReference>
<accession>A0ABV4UC30</accession>
<evidence type="ECO:0000313" key="1">
    <source>
        <dbReference type="EMBL" id="MFA9480369.1"/>
    </source>
</evidence>
<reference evidence="1 2" key="1">
    <citation type="submission" date="2024-08" db="EMBL/GenBank/DDBJ databases">
        <title>Whole-genome sequencing of halo(alkali)philic microorganisms from hypersaline lakes.</title>
        <authorList>
            <person name="Sorokin D.Y."/>
            <person name="Merkel A.Y."/>
            <person name="Messina E."/>
            <person name="Yakimov M."/>
        </authorList>
    </citation>
    <scope>NUCLEOTIDE SEQUENCE [LARGE SCALE GENOMIC DNA]</scope>
    <source>
        <strain evidence="1 2">AB-hyl4</strain>
    </source>
</reference>
<gene>
    <name evidence="1" type="ORF">ACERK3_19025</name>
</gene>
<dbReference type="Proteomes" id="UP001575105">
    <property type="component" value="Unassembled WGS sequence"/>
</dbReference>
<name>A0ABV4UC30_9BACT</name>
<proteinExistence type="predicted"/>
<comment type="caution">
    <text evidence="1">The sequence shown here is derived from an EMBL/GenBank/DDBJ whole genome shotgun (WGS) entry which is preliminary data.</text>
</comment>
<sequence>MSESTIKQYQAYRSVIDRTAGMADDPHIRQLAEAHGLDVLSLTWEDTGRFKDSAVGPNISDMTIQVQQQDPQTQQYQLSLMPVIRHPNFTDKTGDVELDRFFVTVGNHRDDGELERITLRQLLANPRAYMSQPTSWKGEHTSLLAERDTHVLVSAQACFLPIPRAGEAVFNPVLFNYQSTQGNPAVLAILITREGTSMTVIDNVRDGFEAGDTWGQRLFFNKAGERASLTGQRISDFHAGQQASGQTDGRAADRADGDAGLNMVMLIQVPLKQKTPPRRTGVVFSVASSMLREEAMAPDVEEAVIGHGPVEGPFTEFDDLPIERDPRFPVRVTVQFYKATSNGQVSEQDIAGIAAQIERVYDDADYVGSLVVEGPTGRPTEHEGPMVEPPDWWDEFWQRHEQNTGQSREQAIRMLRKLLGEDYRPVSEQQLREDTDSLPTSE</sequence>
<organism evidence="1 2">
    <name type="scientific">Natronomicrosphaera hydrolytica</name>
    <dbReference type="NCBI Taxonomy" id="3242702"/>
    <lineage>
        <taxon>Bacteria</taxon>
        <taxon>Pseudomonadati</taxon>
        <taxon>Planctomycetota</taxon>
        <taxon>Phycisphaerae</taxon>
        <taxon>Phycisphaerales</taxon>
        <taxon>Phycisphaeraceae</taxon>
        <taxon>Natronomicrosphaera</taxon>
    </lineage>
</organism>
<dbReference type="RefSeq" id="WP_425347290.1">
    <property type="nucleotide sequence ID" value="NZ_JBGUBD010000020.1"/>
</dbReference>
<keyword evidence="2" id="KW-1185">Reference proteome</keyword>
<protein>
    <submittedName>
        <fullName evidence="1">Uncharacterized protein</fullName>
    </submittedName>
</protein>